<dbReference type="PANTHER" id="PTHR35391:SF7">
    <property type="entry name" value="C2H2-TYPE DOMAIN-CONTAINING PROTEIN"/>
    <property type="match status" value="1"/>
</dbReference>
<feature type="region of interest" description="Disordered" evidence="1">
    <location>
        <begin position="246"/>
        <end position="276"/>
    </location>
</feature>
<dbReference type="GO" id="GO:0016301">
    <property type="term" value="F:kinase activity"/>
    <property type="evidence" value="ECO:0007669"/>
    <property type="project" value="UniProtKB-KW"/>
</dbReference>
<comment type="caution">
    <text evidence="2">The sequence shown here is derived from an EMBL/GenBank/DDBJ whole genome shotgun (WGS) entry which is preliminary data.</text>
</comment>
<evidence type="ECO:0000313" key="2">
    <source>
        <dbReference type="EMBL" id="KAK8087890.1"/>
    </source>
</evidence>
<reference evidence="2 3" key="1">
    <citation type="submission" date="2023-01" db="EMBL/GenBank/DDBJ databases">
        <title>Analysis of 21 Apiospora genomes using comparative genomics revels a genus with tremendous synthesis potential of carbohydrate active enzymes and secondary metabolites.</title>
        <authorList>
            <person name="Sorensen T."/>
        </authorList>
    </citation>
    <scope>NUCLEOTIDE SEQUENCE [LARGE SCALE GENOMIC DNA]</scope>
    <source>
        <strain evidence="2 3">CBS 114990</strain>
    </source>
</reference>
<keyword evidence="3" id="KW-1185">Reference proteome</keyword>
<dbReference type="GeneID" id="92040226"/>
<dbReference type="Proteomes" id="UP001433268">
    <property type="component" value="Unassembled WGS sequence"/>
</dbReference>
<accession>A0ABR1WXJ9</accession>
<dbReference type="RefSeq" id="XP_066670784.1">
    <property type="nucleotide sequence ID" value="XM_066807166.1"/>
</dbReference>
<dbReference type="PANTHER" id="PTHR35391">
    <property type="entry name" value="C2H2-TYPE DOMAIN-CONTAINING PROTEIN-RELATED"/>
    <property type="match status" value="1"/>
</dbReference>
<keyword evidence="2" id="KW-0418">Kinase</keyword>
<keyword evidence="2" id="KW-0808">Transferase</keyword>
<protein>
    <submittedName>
        <fullName evidence="2">Protein kinase domain containing protein</fullName>
    </submittedName>
</protein>
<name>A0ABR1WXJ9_9PEZI</name>
<evidence type="ECO:0000313" key="3">
    <source>
        <dbReference type="Proteomes" id="UP001433268"/>
    </source>
</evidence>
<sequence>MATLRAQTTSCLELFASLAKLLENGPADHRNNLPVPQVEDQAARLKVWAGNLGALNTGHSALDHRLRDSTAIRNAIVRILGMAEDLLKISCLIVKGDRVPMEDAIGDCTDIDEQNDTDSDDSGSTIIDNELSFNLGRVDDLLSELHRLSFRIRNPSTRATVESTLKAQLHRERDPHTGEDVFEQYEKEDHLRVKGLVADFHLQGGHKLDHASDYLIKRASIANTNRRRCFSYWKAHASKLAKVSGKPQGSMLKLRPEGESAPHTETPPLETPVPSAVPKTVVSEQKTATSATEATIFAPNLDGQAWRKHILQDFQPYICTYKECPEDTALYADRIAWREHERLVHRRVWHCIEHPGIQRLLDMTISDQPDERSTCLFCGSEGPFEVDFTDHVASHMEKFAMLTSPLDYEGDGNPHGSGSGVAMSGGADSRLSLSSLSSFDSSAGGSEYEDSPSLNTFADREAESQVMAEFEHEMKRCTRFSVIAEKPFLLDQRLLYWFRNPDISGTMTNAGRILRALPGSLADIIPVLEEHMGKDDERLWLRIFAVLLQLGNGSYIKSFWLFDTLDSQLPVTEAQLQNIWDAEEATSDESLRLTERFLKLQYQLCTSISGNISTLATMTTRFYRSR</sequence>
<organism evidence="2 3">
    <name type="scientific">Apiospora hydei</name>
    <dbReference type="NCBI Taxonomy" id="1337664"/>
    <lineage>
        <taxon>Eukaryota</taxon>
        <taxon>Fungi</taxon>
        <taxon>Dikarya</taxon>
        <taxon>Ascomycota</taxon>
        <taxon>Pezizomycotina</taxon>
        <taxon>Sordariomycetes</taxon>
        <taxon>Xylariomycetidae</taxon>
        <taxon>Amphisphaeriales</taxon>
        <taxon>Apiosporaceae</taxon>
        <taxon>Apiospora</taxon>
    </lineage>
</organism>
<gene>
    <name evidence="2" type="ORF">PG997_002851</name>
</gene>
<dbReference type="EMBL" id="JAQQWN010000004">
    <property type="protein sequence ID" value="KAK8087890.1"/>
    <property type="molecule type" value="Genomic_DNA"/>
</dbReference>
<evidence type="ECO:0000256" key="1">
    <source>
        <dbReference type="SAM" id="MobiDB-lite"/>
    </source>
</evidence>
<proteinExistence type="predicted"/>